<protein>
    <submittedName>
        <fullName evidence="1">Uncharacterized protein</fullName>
    </submittedName>
</protein>
<evidence type="ECO:0000313" key="1">
    <source>
        <dbReference type="EMBL" id="KAJ8041193.1"/>
    </source>
</evidence>
<reference evidence="1" key="1">
    <citation type="submission" date="2021-10" db="EMBL/GenBank/DDBJ databases">
        <title>Tropical sea cucumber genome reveals ecological adaptation and Cuvierian tubules defense mechanism.</title>
        <authorList>
            <person name="Chen T."/>
        </authorList>
    </citation>
    <scope>NUCLEOTIDE SEQUENCE</scope>
    <source>
        <strain evidence="1">Nanhai2018</strain>
        <tissue evidence="1">Muscle</tissue>
    </source>
</reference>
<comment type="caution">
    <text evidence="1">The sequence shown here is derived from an EMBL/GenBank/DDBJ whole genome shotgun (WGS) entry which is preliminary data.</text>
</comment>
<name>A0A9Q1C8E8_HOLLE</name>
<sequence length="50" mass="5466">MAQSGTAQTSFSNKISVVSTLKKMPVKDKSVSKRIISSPNFVMVGKHTRK</sequence>
<evidence type="ECO:0000313" key="2">
    <source>
        <dbReference type="Proteomes" id="UP001152320"/>
    </source>
</evidence>
<keyword evidence="2" id="KW-1185">Reference proteome</keyword>
<gene>
    <name evidence="1" type="ORF">HOLleu_11936</name>
</gene>
<dbReference type="AlphaFoldDB" id="A0A9Q1C8E8"/>
<accession>A0A9Q1C8E8</accession>
<dbReference type="EMBL" id="JAIZAY010000005">
    <property type="protein sequence ID" value="KAJ8041193.1"/>
    <property type="molecule type" value="Genomic_DNA"/>
</dbReference>
<organism evidence="1 2">
    <name type="scientific">Holothuria leucospilota</name>
    <name type="common">Black long sea cucumber</name>
    <name type="synonym">Mertensiothuria leucospilota</name>
    <dbReference type="NCBI Taxonomy" id="206669"/>
    <lineage>
        <taxon>Eukaryota</taxon>
        <taxon>Metazoa</taxon>
        <taxon>Echinodermata</taxon>
        <taxon>Eleutherozoa</taxon>
        <taxon>Echinozoa</taxon>
        <taxon>Holothuroidea</taxon>
        <taxon>Aspidochirotacea</taxon>
        <taxon>Aspidochirotida</taxon>
        <taxon>Holothuriidae</taxon>
        <taxon>Holothuria</taxon>
    </lineage>
</organism>
<proteinExistence type="predicted"/>
<dbReference type="Proteomes" id="UP001152320">
    <property type="component" value="Chromosome 5"/>
</dbReference>